<accession>A0ACC1QX30</accession>
<evidence type="ECO:0000313" key="2">
    <source>
        <dbReference type="Proteomes" id="UP001148737"/>
    </source>
</evidence>
<organism evidence="1 2">
    <name type="scientific">Lecanicillium saksenae</name>
    <dbReference type="NCBI Taxonomy" id="468837"/>
    <lineage>
        <taxon>Eukaryota</taxon>
        <taxon>Fungi</taxon>
        <taxon>Dikarya</taxon>
        <taxon>Ascomycota</taxon>
        <taxon>Pezizomycotina</taxon>
        <taxon>Sordariomycetes</taxon>
        <taxon>Hypocreomycetidae</taxon>
        <taxon>Hypocreales</taxon>
        <taxon>Cordycipitaceae</taxon>
        <taxon>Lecanicillium</taxon>
    </lineage>
</organism>
<sequence length="238" mass="26178">MDAKVWEVIPISPGDDGDENIPLYTGGIHCVSYGGAPREAAWTLSIDLPKNFTQFSARVPTVTAARIPSKGDLYNEMQQAQVVLPLTALFKAKDQRILQYLGNPFAKTVRSIAWYVEGIWQNGSNGVVSRSDKVSYGISKSTTDSMEHQTGISVTASGGIKLVQFEVNLSYQFTYSTSSTYNEFTNYEREEKFDVPAHYVTVMFCKRVRIQASYVNGTSISSADTLVSGEFHLSGAAL</sequence>
<dbReference type="EMBL" id="JANAKD010000336">
    <property type="protein sequence ID" value="KAJ3494876.1"/>
    <property type="molecule type" value="Genomic_DNA"/>
</dbReference>
<reference evidence="1" key="1">
    <citation type="submission" date="2022-07" db="EMBL/GenBank/DDBJ databases">
        <title>Genome Sequence of Lecanicillium saksenae.</title>
        <authorList>
            <person name="Buettner E."/>
        </authorList>
    </citation>
    <scope>NUCLEOTIDE SEQUENCE</scope>
    <source>
        <strain evidence="1">VT-O1</strain>
    </source>
</reference>
<keyword evidence="2" id="KW-1185">Reference proteome</keyword>
<protein>
    <submittedName>
        <fullName evidence="1">Uncharacterized protein</fullName>
    </submittedName>
</protein>
<dbReference type="Proteomes" id="UP001148737">
    <property type="component" value="Unassembled WGS sequence"/>
</dbReference>
<evidence type="ECO:0000313" key="1">
    <source>
        <dbReference type="EMBL" id="KAJ3494876.1"/>
    </source>
</evidence>
<gene>
    <name evidence="1" type="ORF">NLG97_g3792</name>
</gene>
<name>A0ACC1QX30_9HYPO</name>
<comment type="caution">
    <text evidence="1">The sequence shown here is derived from an EMBL/GenBank/DDBJ whole genome shotgun (WGS) entry which is preliminary data.</text>
</comment>
<proteinExistence type="predicted"/>